<keyword evidence="1" id="KW-0808">Transferase</keyword>
<keyword evidence="8" id="KW-1185">Reference proteome</keyword>
<dbReference type="Proteomes" id="UP001179181">
    <property type="component" value="Unassembled WGS sequence"/>
</dbReference>
<organism evidence="7 8">
    <name type="scientific">Dyadobacter arcticus</name>
    <dbReference type="NCBI Taxonomy" id="1078754"/>
    <lineage>
        <taxon>Bacteria</taxon>
        <taxon>Pseudomonadati</taxon>
        <taxon>Bacteroidota</taxon>
        <taxon>Cytophagia</taxon>
        <taxon>Cytophagales</taxon>
        <taxon>Spirosomataceae</taxon>
        <taxon>Dyadobacter</taxon>
    </lineage>
</organism>
<keyword evidence="3" id="KW-0902">Two-component regulatory system</keyword>
<dbReference type="CDD" id="cd16917">
    <property type="entry name" value="HATPase_UhpB-NarQ-NarX-like"/>
    <property type="match status" value="1"/>
</dbReference>
<dbReference type="SUPFAM" id="SSF55874">
    <property type="entry name" value="ATPase domain of HSP90 chaperone/DNA topoisomerase II/histidine kinase"/>
    <property type="match status" value="1"/>
</dbReference>
<dbReference type="Pfam" id="PF07730">
    <property type="entry name" value="HisKA_3"/>
    <property type="match status" value="1"/>
</dbReference>
<dbReference type="PANTHER" id="PTHR24421">
    <property type="entry name" value="NITRATE/NITRITE SENSOR PROTEIN NARX-RELATED"/>
    <property type="match status" value="1"/>
</dbReference>
<dbReference type="GO" id="GO:0016301">
    <property type="term" value="F:kinase activity"/>
    <property type="evidence" value="ECO:0007669"/>
    <property type="project" value="UniProtKB-KW"/>
</dbReference>
<evidence type="ECO:0000256" key="3">
    <source>
        <dbReference type="ARBA" id="ARBA00023012"/>
    </source>
</evidence>
<keyword evidence="5" id="KW-0175">Coiled coil</keyword>
<dbReference type="Gene3D" id="3.30.565.10">
    <property type="entry name" value="Histidine kinase-like ATPase, C-terminal domain"/>
    <property type="match status" value="1"/>
</dbReference>
<dbReference type="Pfam" id="PF02518">
    <property type="entry name" value="HATPase_c"/>
    <property type="match status" value="1"/>
</dbReference>
<dbReference type="PROSITE" id="PS50109">
    <property type="entry name" value="HIS_KIN"/>
    <property type="match status" value="1"/>
</dbReference>
<dbReference type="Gene3D" id="1.20.5.1930">
    <property type="match status" value="1"/>
</dbReference>
<protein>
    <submittedName>
        <fullName evidence="7">Signal transduction histidine kinase</fullName>
    </submittedName>
</protein>
<dbReference type="InterPro" id="IPR036890">
    <property type="entry name" value="HATPase_C_sf"/>
</dbReference>
<evidence type="ECO:0000256" key="5">
    <source>
        <dbReference type="SAM" id="Coils"/>
    </source>
</evidence>
<keyword evidence="2 7" id="KW-0418">Kinase</keyword>
<evidence type="ECO:0000256" key="1">
    <source>
        <dbReference type="ARBA" id="ARBA00022679"/>
    </source>
</evidence>
<evidence type="ECO:0000256" key="4">
    <source>
        <dbReference type="PROSITE-ProRule" id="PRU00339"/>
    </source>
</evidence>
<dbReference type="PROSITE" id="PS50005">
    <property type="entry name" value="TPR"/>
    <property type="match status" value="1"/>
</dbReference>
<dbReference type="InterPro" id="IPR011712">
    <property type="entry name" value="Sig_transdc_His_kin_sub3_dim/P"/>
</dbReference>
<evidence type="ECO:0000256" key="2">
    <source>
        <dbReference type="ARBA" id="ARBA00022777"/>
    </source>
</evidence>
<dbReference type="RefSeq" id="WP_167268577.1">
    <property type="nucleotide sequence ID" value="NZ_JAASQJ010000001.1"/>
</dbReference>
<dbReference type="InterPro" id="IPR011990">
    <property type="entry name" value="TPR-like_helical_dom_sf"/>
</dbReference>
<feature type="coiled-coil region" evidence="5">
    <location>
        <begin position="324"/>
        <end position="408"/>
    </location>
</feature>
<evidence type="ECO:0000313" key="8">
    <source>
        <dbReference type="Proteomes" id="UP001179181"/>
    </source>
</evidence>
<gene>
    <name evidence="7" type="ORF">FHS68_001500</name>
</gene>
<dbReference type="SMART" id="SM00387">
    <property type="entry name" value="HATPase_c"/>
    <property type="match status" value="1"/>
</dbReference>
<dbReference type="SMART" id="SM00028">
    <property type="entry name" value="TPR"/>
    <property type="match status" value="4"/>
</dbReference>
<dbReference type="InterPro" id="IPR003594">
    <property type="entry name" value="HATPase_dom"/>
</dbReference>
<dbReference type="InterPro" id="IPR005467">
    <property type="entry name" value="His_kinase_dom"/>
</dbReference>
<comment type="caution">
    <text evidence="7">The sequence shown here is derived from an EMBL/GenBank/DDBJ whole genome shotgun (WGS) entry which is preliminary data.</text>
</comment>
<keyword evidence="4" id="KW-0802">TPR repeat</keyword>
<feature type="repeat" description="TPR" evidence="4">
    <location>
        <begin position="209"/>
        <end position="242"/>
    </location>
</feature>
<evidence type="ECO:0000259" key="6">
    <source>
        <dbReference type="PROSITE" id="PS50109"/>
    </source>
</evidence>
<dbReference type="Pfam" id="PF13424">
    <property type="entry name" value="TPR_12"/>
    <property type="match status" value="1"/>
</dbReference>
<dbReference type="Gene3D" id="1.25.40.10">
    <property type="entry name" value="Tetratricopeptide repeat domain"/>
    <property type="match status" value="2"/>
</dbReference>
<dbReference type="SUPFAM" id="SSF48452">
    <property type="entry name" value="TPR-like"/>
    <property type="match status" value="2"/>
</dbReference>
<feature type="domain" description="Histidine kinase" evidence="6">
    <location>
        <begin position="419"/>
        <end position="611"/>
    </location>
</feature>
<dbReference type="EMBL" id="JAASQJ010000001">
    <property type="protein sequence ID" value="NIJ52344.1"/>
    <property type="molecule type" value="Genomic_DNA"/>
</dbReference>
<proteinExistence type="predicted"/>
<dbReference type="InterPro" id="IPR019734">
    <property type="entry name" value="TPR_rpt"/>
</dbReference>
<evidence type="ECO:0000313" key="7">
    <source>
        <dbReference type="EMBL" id="NIJ52344.1"/>
    </source>
</evidence>
<name>A0ABX0UJY9_9BACT</name>
<dbReference type="InterPro" id="IPR050482">
    <property type="entry name" value="Sensor_HK_TwoCompSys"/>
</dbReference>
<sequence>MNKLLIFLCFLAHSGFCETNRIDSLKMELKNLAQIPIGYTQDTLRFNILKSLMRAYGDVSIDSSIYYNSYLIRFCKDRGLQNQMTYAQYYTGVIYEMQGKHHESIRSNYKTLKLAENQKQYVLIASILGVLAHSHASLLQYVEALALCRRGLRILHAHPGSGAYNEELALLNTEGVIFRETGKLDEALKANQGMYTLARTRPFYKWYEAHGLHAIGLVYKEQGKLTEAIKYHENALALANKIGSTFLEANIVINMADILILQKKWIKALNWSARAERMALQLNNASIIMEVQQNLYRIFKNTGKQAQALEAYEKFSSIRDSLQAEKSRQRIAAIQEQYNTEQKAHNLQQSVQLLKKENENQRLAQIRDWLIMGASGVLLVSLLLVRYNRRLREKNKELIRKNKEIKEAHFKGQAIERKRVALELHDNLSSLLSAVNMSVQSINTQHLSESEQSVYLNVKHLIQNAYAEVRNISHNILPAELEQEGLSITLTKLVERLNESLPIKFSIVILGLQERLPVEIEYNMYSIVLELLNNVIKHAQATTTSISVIRDELGINLSVTDDGIGFNPNQKKRGVGIQNVQARLESLGGDFNVLNPDERGTQIIISVPIETVGINRNVGML</sequence>
<accession>A0ABX0UJY9</accession>
<reference evidence="7 8" key="1">
    <citation type="submission" date="2020-03" db="EMBL/GenBank/DDBJ databases">
        <title>Genomic Encyclopedia of Type Strains, Phase IV (KMG-IV): sequencing the most valuable type-strain genomes for metagenomic binning, comparative biology and taxonomic classification.</title>
        <authorList>
            <person name="Goeker M."/>
        </authorList>
    </citation>
    <scope>NUCLEOTIDE SEQUENCE [LARGE SCALE GENOMIC DNA]</scope>
    <source>
        <strain evidence="7 8">DSM 102865</strain>
    </source>
</reference>